<dbReference type="EMBL" id="BAAAGA010000001">
    <property type="protein sequence ID" value="GAA0615329.1"/>
    <property type="molecule type" value="Genomic_DNA"/>
</dbReference>
<protein>
    <recommendedName>
        <fullName evidence="4">Flagellar hook-length control protein FliK</fullName>
    </recommendedName>
</protein>
<organism evidence="2 3">
    <name type="scientific">Brevundimonas kwangchunensis</name>
    <dbReference type="NCBI Taxonomy" id="322163"/>
    <lineage>
        <taxon>Bacteria</taxon>
        <taxon>Pseudomonadati</taxon>
        <taxon>Pseudomonadota</taxon>
        <taxon>Alphaproteobacteria</taxon>
        <taxon>Caulobacterales</taxon>
        <taxon>Caulobacteraceae</taxon>
        <taxon>Brevundimonas</taxon>
    </lineage>
</organism>
<gene>
    <name evidence="2" type="ORF">GCM10009422_07950</name>
</gene>
<sequence>MSAIRPPVQSPLFPTQQPPSPARAARSDFFRAALDGVRTPAATTLPVEVKAETKVASASPLPFEPSGDRTVRPGSLLDIRI</sequence>
<accession>A0ABN1GNS0</accession>
<evidence type="ECO:0008006" key="4">
    <source>
        <dbReference type="Google" id="ProtNLM"/>
    </source>
</evidence>
<evidence type="ECO:0000313" key="2">
    <source>
        <dbReference type="EMBL" id="GAA0615329.1"/>
    </source>
</evidence>
<comment type="caution">
    <text evidence="2">The sequence shown here is derived from an EMBL/GenBank/DDBJ whole genome shotgun (WGS) entry which is preliminary data.</text>
</comment>
<keyword evidence="3" id="KW-1185">Reference proteome</keyword>
<proteinExistence type="predicted"/>
<name>A0ABN1GNS0_9CAUL</name>
<reference evidence="2 3" key="1">
    <citation type="journal article" date="2019" name="Int. J. Syst. Evol. Microbiol.">
        <title>The Global Catalogue of Microorganisms (GCM) 10K type strain sequencing project: providing services to taxonomists for standard genome sequencing and annotation.</title>
        <authorList>
            <consortium name="The Broad Institute Genomics Platform"/>
            <consortium name="The Broad Institute Genome Sequencing Center for Infectious Disease"/>
            <person name="Wu L."/>
            <person name="Ma J."/>
        </authorList>
    </citation>
    <scope>NUCLEOTIDE SEQUENCE [LARGE SCALE GENOMIC DNA]</scope>
    <source>
        <strain evidence="2 3">JCM 12928</strain>
    </source>
</reference>
<evidence type="ECO:0000313" key="3">
    <source>
        <dbReference type="Proteomes" id="UP001501352"/>
    </source>
</evidence>
<dbReference type="RefSeq" id="WP_343790708.1">
    <property type="nucleotide sequence ID" value="NZ_BAAAGA010000001.1"/>
</dbReference>
<dbReference type="Proteomes" id="UP001501352">
    <property type="component" value="Unassembled WGS sequence"/>
</dbReference>
<feature type="region of interest" description="Disordered" evidence="1">
    <location>
        <begin position="1"/>
        <end position="24"/>
    </location>
</feature>
<evidence type="ECO:0000256" key="1">
    <source>
        <dbReference type="SAM" id="MobiDB-lite"/>
    </source>
</evidence>